<dbReference type="SUPFAM" id="SSF53335">
    <property type="entry name" value="S-adenosyl-L-methionine-dependent methyltransferases"/>
    <property type="match status" value="1"/>
</dbReference>
<evidence type="ECO:0000256" key="3">
    <source>
        <dbReference type="ARBA" id="ARBA00022691"/>
    </source>
</evidence>
<feature type="compositionally biased region" description="Basic residues" evidence="5">
    <location>
        <begin position="216"/>
        <end position="225"/>
    </location>
</feature>
<evidence type="ECO:0000313" key="7">
    <source>
        <dbReference type="EMBL" id="ASU79499.1"/>
    </source>
</evidence>
<feature type="region of interest" description="Disordered" evidence="5">
    <location>
        <begin position="208"/>
        <end position="234"/>
    </location>
</feature>
<evidence type="ECO:0000256" key="2">
    <source>
        <dbReference type="ARBA" id="ARBA00022679"/>
    </source>
</evidence>
<dbReference type="RefSeq" id="WP_043574340.1">
    <property type="nucleotide sequence ID" value="NZ_CP022752.1"/>
</dbReference>
<gene>
    <name evidence="7" type="ORF">CDG81_15815</name>
    <name evidence="8" type="ORF">IL38_13945</name>
</gene>
<keyword evidence="3 4" id="KW-0949">S-adenosyl-L-methionine</keyword>
<sequence length="419" mass="44924">MNEKPDWKGRRLRLEIGAVAHGGHCVARHEGRVVFVRHTLPGETVEALVTEDRGGGFCRADAVAVLEAAPGRVDPPCPLADMSRGTDRCGGCDWQHVDPAVQRELKAAVVGEQLSRLAGVEYPVEVLPLPGGPLRWRSRVRLAVDENGRAGFRAHRSHRVVPVRDCPITVEGALDGVTSRTWKPGSEVGVTRDGSGGVHVTEYSVRSRGSAGRGVRPSKRARKVRGTGTAHETAAGREWSVRSEGFWQVHPAAADRFAEVVARMADAPPGGRAWDLYGGVGLFAAVLGRQVGPSGEVVLVESGESAVRDAEANLSDLPQVRIRSGRVERLVTEPTVPAPHVVVLDPPRKGAGGDVVEAIVGARPRRVVHVACDPAALARDVGLFQGNGYRLTRLEAFDAFPMTQHVECIALLEDTERIS</sequence>
<comment type="similarity">
    <text evidence="4">Belongs to the class I-like SAM-binding methyltransferase superfamily. RNA M5U methyltransferase family.</text>
</comment>
<dbReference type="PROSITE" id="PS51687">
    <property type="entry name" value="SAM_MT_RNA_M5U"/>
    <property type="match status" value="1"/>
</dbReference>
<dbReference type="PROSITE" id="PS50926">
    <property type="entry name" value="TRAM"/>
    <property type="match status" value="1"/>
</dbReference>
<protein>
    <submittedName>
        <fullName evidence="7 8">RNA methyltransferase</fullName>
    </submittedName>
</protein>
<dbReference type="GO" id="GO:0070041">
    <property type="term" value="F:rRNA (uridine-C5-)-methyltransferase activity"/>
    <property type="evidence" value="ECO:0007669"/>
    <property type="project" value="TreeGrafter"/>
</dbReference>
<dbReference type="KEGG" id="aey:CDG81_15815"/>
<reference evidence="8 9" key="1">
    <citation type="journal article" date="2014" name="PLoS ONE">
        <title>Identification and Characterization of a New Erythromycin Biosynthetic Gene Cluster in Actinopolyspora erythraea YIM90600, a Novel Erythronolide-Producing Halophilic Actinomycete Isolated from Salt Field.</title>
        <authorList>
            <person name="Chen D."/>
            <person name="Feng J."/>
            <person name="Huang L."/>
            <person name="Zhang Q."/>
            <person name="Wu J."/>
            <person name="Zhu X."/>
            <person name="Duan Y."/>
            <person name="Xu Z."/>
        </authorList>
    </citation>
    <scope>NUCLEOTIDE SEQUENCE [LARGE SCALE GENOMIC DNA]</scope>
    <source>
        <strain evidence="8 9">YIM90600</strain>
    </source>
</reference>
<evidence type="ECO:0000256" key="4">
    <source>
        <dbReference type="PROSITE-ProRule" id="PRU01024"/>
    </source>
</evidence>
<dbReference type="Gene3D" id="2.40.50.1070">
    <property type="match status" value="1"/>
</dbReference>
<dbReference type="Proteomes" id="UP000029737">
    <property type="component" value="Unassembled WGS sequence"/>
</dbReference>
<evidence type="ECO:0000259" key="6">
    <source>
        <dbReference type="PROSITE" id="PS50926"/>
    </source>
</evidence>
<proteinExistence type="inferred from homology"/>
<evidence type="ECO:0000313" key="9">
    <source>
        <dbReference type="Proteomes" id="UP000029737"/>
    </source>
</evidence>
<dbReference type="InterPro" id="IPR010280">
    <property type="entry name" value="U5_MeTrfase_fam"/>
</dbReference>
<dbReference type="InterPro" id="IPR030391">
    <property type="entry name" value="MeTrfase_TrmA_CS"/>
</dbReference>
<dbReference type="PROSITE" id="PS01231">
    <property type="entry name" value="TRMA_2"/>
    <property type="match status" value="1"/>
</dbReference>
<dbReference type="PANTHER" id="PTHR11061">
    <property type="entry name" value="RNA M5U METHYLTRANSFERASE"/>
    <property type="match status" value="1"/>
</dbReference>
<organism evidence="7 10">
    <name type="scientific">Actinopolyspora erythraea</name>
    <dbReference type="NCBI Taxonomy" id="414996"/>
    <lineage>
        <taxon>Bacteria</taxon>
        <taxon>Bacillati</taxon>
        <taxon>Actinomycetota</taxon>
        <taxon>Actinomycetes</taxon>
        <taxon>Actinopolysporales</taxon>
        <taxon>Actinopolysporaceae</taxon>
        <taxon>Actinopolyspora</taxon>
    </lineage>
</organism>
<dbReference type="EMBL" id="CP022752">
    <property type="protein sequence ID" value="ASU79499.1"/>
    <property type="molecule type" value="Genomic_DNA"/>
</dbReference>
<dbReference type="InterPro" id="IPR012340">
    <property type="entry name" value="NA-bd_OB-fold"/>
</dbReference>
<dbReference type="HOGENOM" id="CLU_014689_7_0_11"/>
<dbReference type="Pfam" id="PF05958">
    <property type="entry name" value="tRNA_U5-meth_tr"/>
    <property type="match status" value="1"/>
</dbReference>
<evidence type="ECO:0000256" key="1">
    <source>
        <dbReference type="ARBA" id="ARBA00022603"/>
    </source>
</evidence>
<dbReference type="SUPFAM" id="SSF50249">
    <property type="entry name" value="Nucleic acid-binding proteins"/>
    <property type="match status" value="1"/>
</dbReference>
<dbReference type="Gene3D" id="3.40.50.150">
    <property type="entry name" value="Vaccinia Virus protein VP39"/>
    <property type="match status" value="1"/>
</dbReference>
<dbReference type="GO" id="GO:0070475">
    <property type="term" value="P:rRNA base methylation"/>
    <property type="evidence" value="ECO:0007669"/>
    <property type="project" value="TreeGrafter"/>
</dbReference>
<dbReference type="InterPro" id="IPR029063">
    <property type="entry name" value="SAM-dependent_MTases_sf"/>
</dbReference>
<evidence type="ECO:0000313" key="8">
    <source>
        <dbReference type="EMBL" id="KGI80871.1"/>
    </source>
</evidence>
<feature type="binding site" evidence="4">
    <location>
        <position position="345"/>
    </location>
    <ligand>
        <name>S-adenosyl-L-methionine</name>
        <dbReference type="ChEBI" id="CHEBI:59789"/>
    </ligand>
</feature>
<dbReference type="Pfam" id="PF01938">
    <property type="entry name" value="TRAM"/>
    <property type="match status" value="1"/>
</dbReference>
<evidence type="ECO:0000256" key="5">
    <source>
        <dbReference type="SAM" id="MobiDB-lite"/>
    </source>
</evidence>
<keyword evidence="1 4" id="KW-0489">Methyltransferase</keyword>
<dbReference type="AlphaFoldDB" id="A0A099D4K2"/>
<dbReference type="eggNOG" id="COG2265">
    <property type="taxonomic scope" value="Bacteria"/>
</dbReference>
<feature type="domain" description="TRAM" evidence="6">
    <location>
        <begin position="5"/>
        <end position="64"/>
    </location>
</feature>
<name>A0A099D4K2_9ACTN</name>
<keyword evidence="2 4" id="KW-0808">Transferase</keyword>
<dbReference type="OrthoDB" id="9804590at2"/>
<feature type="binding site" evidence="4">
    <location>
        <position position="301"/>
    </location>
    <ligand>
        <name>S-adenosyl-L-methionine</name>
        <dbReference type="ChEBI" id="CHEBI:59789"/>
    </ligand>
</feature>
<dbReference type="InterPro" id="IPR002792">
    <property type="entry name" value="TRAM_dom"/>
</dbReference>
<keyword evidence="9" id="KW-1185">Reference proteome</keyword>
<feature type="binding site" evidence="4">
    <location>
        <position position="248"/>
    </location>
    <ligand>
        <name>S-adenosyl-L-methionine</name>
        <dbReference type="ChEBI" id="CHEBI:59789"/>
    </ligand>
</feature>
<dbReference type="Gene3D" id="2.40.50.140">
    <property type="entry name" value="Nucleic acid-binding proteins"/>
    <property type="match status" value="1"/>
</dbReference>
<evidence type="ECO:0000313" key="10">
    <source>
        <dbReference type="Proteomes" id="UP000215043"/>
    </source>
</evidence>
<dbReference type="PANTHER" id="PTHR11061:SF30">
    <property type="entry name" value="TRNA (URACIL(54)-C(5))-METHYLTRANSFERASE"/>
    <property type="match status" value="1"/>
</dbReference>
<dbReference type="Proteomes" id="UP000215043">
    <property type="component" value="Chromosome"/>
</dbReference>
<feature type="binding site" evidence="4">
    <location>
        <position position="277"/>
    </location>
    <ligand>
        <name>S-adenosyl-L-methionine</name>
        <dbReference type="ChEBI" id="CHEBI:59789"/>
    </ligand>
</feature>
<accession>A0A099D4K2</accession>
<feature type="active site" description="Nucleophile" evidence="4">
    <location>
        <position position="372"/>
    </location>
</feature>
<reference evidence="7 10" key="2">
    <citation type="submission" date="2017-08" db="EMBL/GenBank/DDBJ databases">
        <title>The complete genome sequence of moderately halophilic actinomycete Actinopolyspora erythraea YIM 90600, the producer of novel erythromycin, novel actinopolysporins A-C and tubercidin.</title>
        <authorList>
            <person name="Yin M."/>
            <person name="Tang S."/>
        </authorList>
    </citation>
    <scope>NUCLEOTIDE SEQUENCE [LARGE SCALE GENOMIC DNA]</scope>
    <source>
        <strain evidence="7 10">YIM 90600</strain>
    </source>
</reference>
<dbReference type="EMBL" id="JPMV01000025">
    <property type="protein sequence ID" value="KGI80871.1"/>
    <property type="molecule type" value="Genomic_DNA"/>
</dbReference>